<keyword evidence="5" id="KW-1185">Reference proteome</keyword>
<organism evidence="4 5">
    <name type="scientific">Hypocrea virens (strain Gv29-8 / FGSC 10586)</name>
    <name type="common">Gliocladium virens</name>
    <name type="synonym">Trichoderma virens</name>
    <dbReference type="NCBI Taxonomy" id="413071"/>
    <lineage>
        <taxon>Eukaryota</taxon>
        <taxon>Fungi</taxon>
        <taxon>Dikarya</taxon>
        <taxon>Ascomycota</taxon>
        <taxon>Pezizomycotina</taxon>
        <taxon>Sordariomycetes</taxon>
        <taxon>Hypocreomycetidae</taxon>
        <taxon>Hypocreales</taxon>
        <taxon>Hypocreaceae</taxon>
        <taxon>Trichoderma</taxon>
    </lineage>
</organism>
<dbReference type="VEuPathDB" id="FungiDB:TRIVIDRAFT_230032"/>
<dbReference type="Pfam" id="PF11702">
    <property type="entry name" value="DUF3295"/>
    <property type="match status" value="2"/>
</dbReference>
<dbReference type="InterPro" id="IPR021711">
    <property type="entry name" value="DUF3295"/>
</dbReference>
<feature type="region of interest" description="Disordered" evidence="1">
    <location>
        <begin position="297"/>
        <end position="470"/>
    </location>
</feature>
<name>G9ML05_HYPVG</name>
<comment type="caution">
    <text evidence="4">The sequence shown here is derived from an EMBL/GenBank/DDBJ whole genome shotgun (WGS) entry which is preliminary data.</text>
</comment>
<feature type="domain" description="DUF3295" evidence="3">
    <location>
        <begin position="349"/>
        <end position="663"/>
    </location>
</feature>
<dbReference type="InParanoid" id="G9ML05"/>
<dbReference type="PANTHER" id="PTHR28014">
    <property type="entry name" value="NEGATIVE REGULATOR OF RAS-CAMP PATHWAY"/>
    <property type="match status" value="1"/>
</dbReference>
<dbReference type="RefSeq" id="XP_013959097.1">
    <property type="nucleotide sequence ID" value="XM_014103622.1"/>
</dbReference>
<evidence type="ECO:0000259" key="3">
    <source>
        <dbReference type="Pfam" id="PF11702"/>
    </source>
</evidence>
<gene>
    <name evidence="4" type="ORF">TRIVIDRAFT_230032</name>
</gene>
<sequence length="663" mass="73196">MPTALIGVKCGSKDDGEHIAAEQMSRRLHPLPPLRIRRRSIHPHRPLIDDPYNTHSAFAHNLVELSTSIDCTTLPETIGFGHCQSPDLITGQFHQRHLFAPFRNIHLSTIVHPTLDTLEPLHPAAMPYRLDTHVLTVDANVIHKVDTGNPANLYSMWTVFSRCADSVEQGRRLENLSWRLWQREQLIDNAHRSTVQSTKTAPRDIPSEARLPELPQLSGSVDSLADEDTPEFTSVSAPLEIRPRIRRLDSSASRRDRHISSDDFEKMVVSIVKDKAPLSAPTQTSPLSKPVELITRSGSTTTESRFSELPSEVSLASAEMESSSPKDISGIPVFQAPPMPSASIDDCIPEPSSSPAHKPIQTKKQPARFALGASCSSSDSRQSVEARKSILASKKPMFQIGGSSEEESSLASGPAAKQTSFSSNNITHHLDAESAIDSDTEGEYIDESAIDDDDDSSDWEDSIDESGKPSVDEKFFQRVESKVNLTSRPSLITLMLAQNDRAMNLGNQASQSTSALTRSRSLMNGSSLAASPNDSDDGPLMMKGMRQSTLKPINEIPRSSAQPIVATTNHVHAQAALSPRTTRRNMLATELTESLRRHLLWERQQKSSTANAVLKRRHTSHDVANLKQYPERPCLKQAEDVNASSWNQYFTKEANNGYHSKGW</sequence>
<dbReference type="AlphaFoldDB" id="G9ML05"/>
<evidence type="ECO:0000256" key="1">
    <source>
        <dbReference type="SAM" id="MobiDB-lite"/>
    </source>
</evidence>
<dbReference type="GeneID" id="25792290"/>
<evidence type="ECO:0000313" key="5">
    <source>
        <dbReference type="Proteomes" id="UP000007115"/>
    </source>
</evidence>
<dbReference type="InterPro" id="IPR013860">
    <property type="entry name" value="AreA_GATA"/>
</dbReference>
<reference evidence="4 5" key="1">
    <citation type="journal article" date="2011" name="Genome Biol.">
        <title>Comparative genome sequence analysis underscores mycoparasitism as the ancestral life style of Trichoderma.</title>
        <authorList>
            <person name="Kubicek C.P."/>
            <person name="Herrera-Estrella A."/>
            <person name="Seidl-Seiboth V."/>
            <person name="Martinez D.A."/>
            <person name="Druzhinina I.S."/>
            <person name="Thon M."/>
            <person name="Zeilinger S."/>
            <person name="Casas-Flores S."/>
            <person name="Horwitz B.A."/>
            <person name="Mukherjee P.K."/>
            <person name="Mukherjee M."/>
            <person name="Kredics L."/>
            <person name="Alcaraz L.D."/>
            <person name="Aerts A."/>
            <person name="Antal Z."/>
            <person name="Atanasova L."/>
            <person name="Cervantes-Badillo M.G."/>
            <person name="Challacombe J."/>
            <person name="Chertkov O."/>
            <person name="McCluskey K."/>
            <person name="Coulpier F."/>
            <person name="Deshpande N."/>
            <person name="von Doehren H."/>
            <person name="Ebbole D.J."/>
            <person name="Esquivel-Naranjo E.U."/>
            <person name="Fekete E."/>
            <person name="Flipphi M."/>
            <person name="Glaser F."/>
            <person name="Gomez-Rodriguez E.Y."/>
            <person name="Gruber S."/>
            <person name="Han C."/>
            <person name="Henrissat B."/>
            <person name="Hermosa R."/>
            <person name="Hernandez-Onate M."/>
            <person name="Karaffa L."/>
            <person name="Kosti I."/>
            <person name="Le Crom S."/>
            <person name="Lindquist E."/>
            <person name="Lucas S."/>
            <person name="Luebeck M."/>
            <person name="Luebeck P.S."/>
            <person name="Margeot A."/>
            <person name="Metz B."/>
            <person name="Misra M."/>
            <person name="Nevalainen H."/>
            <person name="Omann M."/>
            <person name="Packer N."/>
            <person name="Perrone G."/>
            <person name="Uresti-Rivera E.E."/>
            <person name="Salamov A."/>
            <person name="Schmoll M."/>
            <person name="Seiboth B."/>
            <person name="Shapiro H."/>
            <person name="Sukno S."/>
            <person name="Tamayo-Ramos J.A."/>
            <person name="Tisch D."/>
            <person name="Wiest A."/>
            <person name="Wilkinson H.H."/>
            <person name="Zhang M."/>
            <person name="Coutinho P.M."/>
            <person name="Kenerley C.M."/>
            <person name="Monte E."/>
            <person name="Baker S.E."/>
            <person name="Grigoriev I.V."/>
        </authorList>
    </citation>
    <scope>NUCLEOTIDE SEQUENCE [LARGE SCALE GENOMIC DNA]</scope>
    <source>
        <strain evidence="5">Gv29-8 / FGSC 10586</strain>
    </source>
</reference>
<feature type="compositionally biased region" description="Polar residues" evidence="1">
    <location>
        <begin position="417"/>
        <end position="427"/>
    </location>
</feature>
<dbReference type="HOGENOM" id="CLU_025004_1_0_1"/>
<feature type="compositionally biased region" description="Acidic residues" evidence="1">
    <location>
        <begin position="434"/>
        <end position="464"/>
    </location>
</feature>
<dbReference type="GO" id="GO:0000122">
    <property type="term" value="P:negative regulation of transcription by RNA polymerase II"/>
    <property type="evidence" value="ECO:0007669"/>
    <property type="project" value="TreeGrafter"/>
</dbReference>
<dbReference type="PANTHER" id="PTHR28014:SF1">
    <property type="entry name" value="NEGATIVE REGULATOR OF RAS-CAMP PATHWAY"/>
    <property type="match status" value="1"/>
</dbReference>
<feature type="region of interest" description="Disordered" evidence="1">
    <location>
        <begin position="192"/>
        <end position="232"/>
    </location>
</feature>
<protein>
    <submittedName>
        <fullName evidence="4">Uncharacterized protein</fullName>
    </submittedName>
</protein>
<dbReference type="OrthoDB" id="5054775at2759"/>
<dbReference type="OMA" id="NGYHSKG"/>
<dbReference type="STRING" id="413071.G9ML05"/>
<dbReference type="Proteomes" id="UP000007115">
    <property type="component" value="Unassembled WGS sequence"/>
</dbReference>
<dbReference type="InterPro" id="IPR053043">
    <property type="entry name" value="Ras-cAMP_regulatory"/>
</dbReference>
<dbReference type="eggNOG" id="ENOG502SAS5">
    <property type="taxonomic scope" value="Eukaryota"/>
</dbReference>
<accession>G9ML05</accession>
<dbReference type="GO" id="GO:0005737">
    <property type="term" value="C:cytoplasm"/>
    <property type="evidence" value="ECO:0007669"/>
    <property type="project" value="TreeGrafter"/>
</dbReference>
<evidence type="ECO:0000259" key="2">
    <source>
        <dbReference type="Pfam" id="PF08550"/>
    </source>
</evidence>
<dbReference type="GO" id="GO:0031930">
    <property type="term" value="P:mitochondria-nucleus signaling pathway"/>
    <property type="evidence" value="ECO:0007669"/>
    <property type="project" value="TreeGrafter"/>
</dbReference>
<feature type="compositionally biased region" description="Basic and acidic residues" evidence="1">
    <location>
        <begin position="201"/>
        <end position="211"/>
    </location>
</feature>
<evidence type="ECO:0000313" key="4">
    <source>
        <dbReference type="EMBL" id="EHK24899.1"/>
    </source>
</evidence>
<proteinExistence type="predicted"/>
<feature type="domain" description="Nitrogen regulatory protein areA GATA-like" evidence="2">
    <location>
        <begin position="156"/>
        <end position="183"/>
    </location>
</feature>
<dbReference type="Pfam" id="PF08550">
    <property type="entry name" value="GATA_AreA"/>
    <property type="match status" value="1"/>
</dbReference>
<dbReference type="EMBL" id="ABDF02000004">
    <property type="protein sequence ID" value="EHK24899.1"/>
    <property type="molecule type" value="Genomic_DNA"/>
</dbReference>
<dbReference type="GO" id="GO:0006808">
    <property type="term" value="P:regulation of nitrogen utilization"/>
    <property type="evidence" value="ECO:0007669"/>
    <property type="project" value="TreeGrafter"/>
</dbReference>
<feature type="domain" description="DUF3295" evidence="3">
    <location>
        <begin position="213"/>
        <end position="315"/>
    </location>
</feature>